<gene>
    <name evidence="2" type="ORF">LCGC14_2882410</name>
</gene>
<protein>
    <recommendedName>
        <fullName evidence="1">Uroporphyrinogen decarboxylase (URO-D) domain-containing protein</fullName>
    </recommendedName>
</protein>
<feature type="non-terminal residue" evidence="2">
    <location>
        <position position="301"/>
    </location>
</feature>
<evidence type="ECO:0000313" key="2">
    <source>
        <dbReference type="EMBL" id="KKK74573.1"/>
    </source>
</evidence>
<dbReference type="GO" id="GO:0004853">
    <property type="term" value="F:uroporphyrinogen decarboxylase activity"/>
    <property type="evidence" value="ECO:0007669"/>
    <property type="project" value="InterPro"/>
</dbReference>
<dbReference type="Gene3D" id="3.20.20.210">
    <property type="match status" value="1"/>
</dbReference>
<reference evidence="2" key="1">
    <citation type="journal article" date="2015" name="Nature">
        <title>Complex archaea that bridge the gap between prokaryotes and eukaryotes.</title>
        <authorList>
            <person name="Spang A."/>
            <person name="Saw J.H."/>
            <person name="Jorgensen S.L."/>
            <person name="Zaremba-Niedzwiedzka K."/>
            <person name="Martijn J."/>
            <person name="Lind A.E."/>
            <person name="van Eijk R."/>
            <person name="Schleper C."/>
            <person name="Guy L."/>
            <person name="Ettema T.J."/>
        </authorList>
    </citation>
    <scope>NUCLEOTIDE SEQUENCE</scope>
</reference>
<proteinExistence type="predicted"/>
<sequence>MTGVERMNRMYEGKMDGVPVSLFFSTEYMCMHSGVPDYRFLYGSNESRAQAHIKLARRHGFDALYVWNRGKRNDWRADYQLVEDGADVHIWDRKENRKLPLSEDYYAIDFPDTPPYRCPFIQYGESQEMINGVPTYSKPKLEIHSIEDVDRLLPLETDEQVKDGGMFDGVGMIHQEIGNNVFLEAACNSSFRFAVGVLGLQEGLMFMLEQPGVFRYLLERTMEQELAYLRVMASHGVHSAWINDIWVDLISESHYREFVMPITATFIEEARKLGLKSHYYPSGKAGHLIPVVNELRPDALH</sequence>
<dbReference type="InterPro" id="IPR038071">
    <property type="entry name" value="UROD/MetE-like_sf"/>
</dbReference>
<dbReference type="Pfam" id="PF01208">
    <property type="entry name" value="URO-D"/>
    <property type="match status" value="1"/>
</dbReference>
<organism evidence="2">
    <name type="scientific">marine sediment metagenome</name>
    <dbReference type="NCBI Taxonomy" id="412755"/>
    <lineage>
        <taxon>unclassified sequences</taxon>
        <taxon>metagenomes</taxon>
        <taxon>ecological metagenomes</taxon>
    </lineage>
</organism>
<dbReference type="EMBL" id="LAZR01056255">
    <property type="protein sequence ID" value="KKK74573.1"/>
    <property type="molecule type" value="Genomic_DNA"/>
</dbReference>
<dbReference type="GO" id="GO:0006779">
    <property type="term" value="P:porphyrin-containing compound biosynthetic process"/>
    <property type="evidence" value="ECO:0007669"/>
    <property type="project" value="InterPro"/>
</dbReference>
<dbReference type="AlphaFoldDB" id="A0A0F8XZY7"/>
<accession>A0A0F8XZY7</accession>
<feature type="domain" description="Uroporphyrinogen decarboxylase (URO-D)" evidence="1">
    <location>
        <begin position="139"/>
        <end position="300"/>
    </location>
</feature>
<name>A0A0F8XZY7_9ZZZZ</name>
<dbReference type="InterPro" id="IPR000257">
    <property type="entry name" value="Uroporphyrinogen_deCOase"/>
</dbReference>
<dbReference type="SUPFAM" id="SSF51726">
    <property type="entry name" value="UROD/MetE-like"/>
    <property type="match status" value="1"/>
</dbReference>
<evidence type="ECO:0000259" key="1">
    <source>
        <dbReference type="Pfam" id="PF01208"/>
    </source>
</evidence>
<comment type="caution">
    <text evidence="2">The sequence shown here is derived from an EMBL/GenBank/DDBJ whole genome shotgun (WGS) entry which is preliminary data.</text>
</comment>